<evidence type="ECO:0000313" key="2">
    <source>
        <dbReference type="EMBL" id="OHT19726.1"/>
    </source>
</evidence>
<evidence type="ECO:0000256" key="1">
    <source>
        <dbReference type="SAM" id="Phobius"/>
    </source>
</evidence>
<name>A0A1S1HDZ9_9SPHN</name>
<sequence length="59" mass="6402">MAGRGRRPKGLASATAPLYPPAMIAKVIIIALLALLLLPMLAGIRAFRRLPRDQQPPEE</sequence>
<protein>
    <submittedName>
        <fullName evidence="2">Uncharacterized protein</fullName>
    </submittedName>
</protein>
<accession>A0A1S1HDZ9</accession>
<dbReference type="Proteomes" id="UP000179467">
    <property type="component" value="Unassembled WGS sequence"/>
</dbReference>
<keyword evidence="1" id="KW-1133">Transmembrane helix</keyword>
<keyword evidence="1" id="KW-0472">Membrane</keyword>
<keyword evidence="1" id="KW-0812">Transmembrane</keyword>
<gene>
    <name evidence="2" type="ORF">BHE75_01714</name>
</gene>
<evidence type="ECO:0000313" key="3">
    <source>
        <dbReference type="Proteomes" id="UP000179467"/>
    </source>
</evidence>
<dbReference type="EMBL" id="MIPT01000001">
    <property type="protein sequence ID" value="OHT19726.1"/>
    <property type="molecule type" value="Genomic_DNA"/>
</dbReference>
<proteinExistence type="predicted"/>
<dbReference type="AlphaFoldDB" id="A0A1S1HDZ9"/>
<comment type="caution">
    <text evidence="2">The sequence shown here is derived from an EMBL/GenBank/DDBJ whole genome shotgun (WGS) entry which is preliminary data.</text>
</comment>
<keyword evidence="3" id="KW-1185">Reference proteome</keyword>
<organism evidence="2 3">
    <name type="scientific">Edaphosphingomonas haloaromaticamans</name>
    <dbReference type="NCBI Taxonomy" id="653954"/>
    <lineage>
        <taxon>Bacteria</taxon>
        <taxon>Pseudomonadati</taxon>
        <taxon>Pseudomonadota</taxon>
        <taxon>Alphaproteobacteria</taxon>
        <taxon>Sphingomonadales</taxon>
        <taxon>Rhizorhabdaceae</taxon>
        <taxon>Edaphosphingomonas</taxon>
    </lineage>
</organism>
<reference evidence="2 3" key="1">
    <citation type="submission" date="2016-09" db="EMBL/GenBank/DDBJ databases">
        <title>Metabolic pathway, cell adaptation mechanisms and a novel monoxygenase revealed through proteogenomic-transcription analysis of a Sphingomonas haloaromaticamans strain degrading the fungicide ortho-phenylphenol.</title>
        <authorList>
            <person name="Perruchon C."/>
            <person name="Papadopoulou E.S."/>
            <person name="Rousidou C."/>
            <person name="Vasileiadis S."/>
            <person name="Tanou G."/>
            <person name="Amoutzias G."/>
            <person name="Molassiotis A."/>
            <person name="Karpouzas D.G."/>
        </authorList>
    </citation>
    <scope>NUCLEOTIDE SEQUENCE [LARGE SCALE GENOMIC DNA]</scope>
    <source>
        <strain evidence="2 3">P3</strain>
    </source>
</reference>
<feature type="transmembrane region" description="Helical" evidence="1">
    <location>
        <begin position="23"/>
        <end position="44"/>
    </location>
</feature>
<dbReference type="RefSeq" id="WP_070933604.1">
    <property type="nucleotide sequence ID" value="NZ_MIPT01000001.1"/>
</dbReference>